<dbReference type="InterPro" id="IPR036866">
    <property type="entry name" value="RibonucZ/Hydroxyglut_hydro"/>
</dbReference>
<dbReference type="Gene3D" id="3.60.15.10">
    <property type="entry name" value="Ribonuclease Z/Hydroxyacylglutathione hydrolase-like"/>
    <property type="match status" value="1"/>
</dbReference>
<dbReference type="PANTHER" id="PTHR43546:SF9">
    <property type="entry name" value="L-ASCORBATE-6-PHOSPHATE LACTONASE ULAG-RELATED"/>
    <property type="match status" value="1"/>
</dbReference>
<dbReference type="AlphaFoldDB" id="A0A1B7JY97"/>
<accession>A0A1B7JY97</accession>
<evidence type="ECO:0000313" key="4">
    <source>
        <dbReference type="Proteomes" id="UP000078386"/>
    </source>
</evidence>
<reference evidence="3 4" key="1">
    <citation type="submission" date="2016-04" db="EMBL/GenBank/DDBJ databases">
        <title>ATOL: Assembling a taxonomically balanced genome-scale reconstruction of the evolutionary history of the Enterobacteriaceae.</title>
        <authorList>
            <person name="Plunkett G.III."/>
            <person name="Neeno-Eckwall E.C."/>
            <person name="Glasner J.D."/>
            <person name="Perna N.T."/>
        </authorList>
    </citation>
    <scope>NUCLEOTIDE SEQUENCE [LARGE SCALE GENOMIC DNA]</scope>
    <source>
        <strain evidence="3 4">ATCC 51603</strain>
    </source>
</reference>
<dbReference type="InterPro" id="IPR050114">
    <property type="entry name" value="UPF0173_UPF0282_UlaG_hydrolase"/>
</dbReference>
<gene>
    <name evidence="3" type="ORF">M989_02309</name>
</gene>
<organism evidence="3 4">
    <name type="scientific">Kluyvera georgiana ATCC 51603</name>
    <dbReference type="NCBI Taxonomy" id="1354264"/>
    <lineage>
        <taxon>Bacteria</taxon>
        <taxon>Pseudomonadati</taxon>
        <taxon>Pseudomonadota</taxon>
        <taxon>Gammaproteobacteria</taxon>
        <taxon>Enterobacterales</taxon>
        <taxon>Enterobacteriaceae</taxon>
        <taxon>Kluyvera</taxon>
    </lineage>
</organism>
<keyword evidence="4" id="KW-1185">Reference proteome</keyword>
<evidence type="ECO:0000256" key="1">
    <source>
        <dbReference type="ARBA" id="ARBA00022801"/>
    </source>
</evidence>
<dbReference type="Pfam" id="PF12706">
    <property type="entry name" value="Lactamase_B_2"/>
    <property type="match status" value="1"/>
</dbReference>
<dbReference type="InterPro" id="IPR001279">
    <property type="entry name" value="Metallo-B-lactamas"/>
</dbReference>
<protein>
    <submittedName>
        <fullName evidence="3">Putative exported protein</fullName>
        <ecNumber evidence="3">3.-.-.-</ecNumber>
    </submittedName>
</protein>
<dbReference type="EC" id="3.-.-.-" evidence="3"/>
<dbReference type="EMBL" id="LXEU01000047">
    <property type="protein sequence ID" value="OAT52845.1"/>
    <property type="molecule type" value="Genomic_DNA"/>
</dbReference>
<dbReference type="Proteomes" id="UP000078386">
    <property type="component" value="Unassembled WGS sequence"/>
</dbReference>
<dbReference type="PATRIC" id="fig|1354264.4.peg.2398"/>
<keyword evidence="1 3" id="KW-0378">Hydrolase</keyword>
<name>A0A1B7JY97_9ENTR</name>
<dbReference type="SUPFAM" id="SSF56281">
    <property type="entry name" value="Metallo-hydrolase/oxidoreductase"/>
    <property type="match status" value="1"/>
</dbReference>
<evidence type="ECO:0000313" key="3">
    <source>
        <dbReference type="EMBL" id="OAT52845.1"/>
    </source>
</evidence>
<dbReference type="GO" id="GO:0016787">
    <property type="term" value="F:hydrolase activity"/>
    <property type="evidence" value="ECO:0007669"/>
    <property type="project" value="UniProtKB-KW"/>
</dbReference>
<dbReference type="PANTHER" id="PTHR43546">
    <property type="entry name" value="UPF0173 METAL-DEPENDENT HYDROLASE MJ1163-RELATED"/>
    <property type="match status" value="1"/>
</dbReference>
<evidence type="ECO:0000259" key="2">
    <source>
        <dbReference type="Pfam" id="PF12706"/>
    </source>
</evidence>
<proteinExistence type="predicted"/>
<comment type="caution">
    <text evidence="3">The sequence shown here is derived from an EMBL/GenBank/DDBJ whole genome shotgun (WGS) entry which is preliminary data.</text>
</comment>
<sequence>MMNIMQIRNATQLIAYAGKRFLIDPMLAEKDAYPGFAGTARAHLRNPLVELPVPIERLLDVDAIIVTHTHPDHWDDAAAAAIPKSMQIYVQNASDEAILRAQGFTQLRQLSDTSRFGDIMLTKTHGQHGSDAAYAIPELAQRLGEACGVVFQHPDEKTLYLIGDSIWTKGIEENLRRYQPDVVIMNTGWAHLLGFGPIIFGMEDVLKAHCLLPQAQIVATHMEALNHCLVTRSALLEYARDNEIETFVSAPADGDTVTY</sequence>
<feature type="domain" description="Metallo-beta-lactamase" evidence="2">
    <location>
        <begin position="20"/>
        <end position="222"/>
    </location>
</feature>